<sequence>MPPRTLDTAREDYNHHHFTSEQSLLNHYPAQSHHVCQPEHRYYHHPYVRHTPYAAPPPPPPIPRHPQVSPLKSLQSQVQSPSSLSQMQNQNQGHGMRGVGGNGKNQRIRKSAFAPAPASKPSSGRYQPSRGAQRDAKHSQRMHLQVQRSHADRKAKAKESKNEKAKTIARPVAVNSSEPKTEDGQPKTLLTYTTLAHPPPHPFPLSPPIQGLDLEVIRREQRCAIEEARRELMERVKMEEEKQRAALKKITNIQLQVFVHARDTRCQWGECEAILNSWAVLEKHISQSHFHSDRTYPKKVVNGVRRLRCLWKDNGECQETFKTRNELHQHVLVLHMKFVSARCPFDGCEYTGHDFNQLMWHIDSTHSTAIPDDLIPGLIHFRPPHSSSSPSLTHPLPSHLLPSIRSLSQTVALPSYEAPGNRMKKWVSRRCRSGKRPRIQVGSAGYEVRKGAQMAIKLCMENVRRMRLGLPPASEEEANGEAKKEVKEAKKEAAKEAGVAISKPQSGGLIVIVSDQDLTPFTSVNPSQNSSPLNKHRQSKTSLVISPFISLSSDSDQAAMSDDFVNSAI</sequence>
<dbReference type="InterPro" id="IPR013087">
    <property type="entry name" value="Znf_C2H2_type"/>
</dbReference>
<dbReference type="OrthoDB" id="2576496at2759"/>
<protein>
    <recommendedName>
        <fullName evidence="2">C2H2-type domain-containing protein</fullName>
    </recommendedName>
</protein>
<accession>A0A0D0UU46</accession>
<evidence type="ECO:0000259" key="2">
    <source>
        <dbReference type="SMART" id="SM00355"/>
    </source>
</evidence>
<feature type="compositionally biased region" description="Low complexity" evidence="1">
    <location>
        <begin position="111"/>
        <end position="123"/>
    </location>
</feature>
<feature type="compositionally biased region" description="Pro residues" evidence="1">
    <location>
        <begin position="54"/>
        <end position="64"/>
    </location>
</feature>
<dbReference type="Proteomes" id="UP000053392">
    <property type="component" value="Unassembled WGS sequence"/>
</dbReference>
<gene>
    <name evidence="3" type="ORF">I313_05389</name>
</gene>
<feature type="domain" description="C2H2-type" evidence="2">
    <location>
        <begin position="264"/>
        <end position="289"/>
    </location>
</feature>
<feature type="compositionally biased region" description="Low complexity" evidence="1">
    <location>
        <begin position="65"/>
        <end position="86"/>
    </location>
</feature>
<proteinExistence type="predicted"/>
<dbReference type="Gene3D" id="3.30.160.60">
    <property type="entry name" value="Classic Zinc Finger"/>
    <property type="match status" value="1"/>
</dbReference>
<name>A0A0D0UU46_9TREE</name>
<evidence type="ECO:0000313" key="3">
    <source>
        <dbReference type="EMBL" id="KIR38751.1"/>
    </source>
</evidence>
<evidence type="ECO:0000256" key="1">
    <source>
        <dbReference type="SAM" id="MobiDB-lite"/>
    </source>
</evidence>
<dbReference type="AlphaFoldDB" id="A0A0D0UU46"/>
<feature type="domain" description="C2H2-type" evidence="2">
    <location>
        <begin position="341"/>
        <end position="366"/>
    </location>
</feature>
<dbReference type="EMBL" id="KN847909">
    <property type="protein sequence ID" value="KIR38751.1"/>
    <property type="molecule type" value="Genomic_DNA"/>
</dbReference>
<dbReference type="HOGENOM" id="CLU_479801_0_0_1"/>
<feature type="compositionally biased region" description="Basic and acidic residues" evidence="1">
    <location>
        <begin position="149"/>
        <end position="166"/>
    </location>
</feature>
<dbReference type="SMART" id="SM00355">
    <property type="entry name" value="ZnF_C2H2"/>
    <property type="match status" value="3"/>
</dbReference>
<keyword evidence="4" id="KW-1185">Reference proteome</keyword>
<feature type="domain" description="C2H2-type" evidence="2">
    <location>
        <begin position="307"/>
        <end position="335"/>
    </location>
</feature>
<reference evidence="3 4" key="1">
    <citation type="submission" date="2015-01" db="EMBL/GenBank/DDBJ databases">
        <title>The Genome Sequence of Cryptococcus gattii Ram5.</title>
        <authorList>
            <consortium name="The Broad Institute Genomics Platform"/>
            <person name="Cuomo C."/>
            <person name="Litvintseva A."/>
            <person name="Chen Y."/>
            <person name="Heitman J."/>
            <person name="Sun S."/>
            <person name="Springer D."/>
            <person name="Dromer F."/>
            <person name="Young S."/>
            <person name="Zeng Q."/>
            <person name="Gargeya S."/>
            <person name="Abouelleil A."/>
            <person name="Alvarado L."/>
            <person name="Chapman S.B."/>
            <person name="Gainer-Dewar J."/>
            <person name="Goldberg J."/>
            <person name="Griggs A."/>
            <person name="Gujja S."/>
            <person name="Hansen M."/>
            <person name="Howarth C."/>
            <person name="Imamovic A."/>
            <person name="Larimer J."/>
            <person name="Murphy C."/>
            <person name="Naylor J."/>
            <person name="Pearson M."/>
            <person name="Priest M."/>
            <person name="Roberts A."/>
            <person name="Saif S."/>
            <person name="Shea T."/>
            <person name="Sykes S."/>
            <person name="Wortman J."/>
            <person name="Nusbaum C."/>
            <person name="Birren B."/>
        </authorList>
    </citation>
    <scope>NUCLEOTIDE SEQUENCE [LARGE SCALE GENOMIC DNA]</scope>
    <source>
        <strain evidence="3 4">Ram5</strain>
    </source>
</reference>
<feature type="region of interest" description="Disordered" evidence="1">
    <location>
        <begin position="49"/>
        <end position="185"/>
    </location>
</feature>
<evidence type="ECO:0000313" key="4">
    <source>
        <dbReference type="Proteomes" id="UP000053392"/>
    </source>
</evidence>
<organism evidence="3 4">
    <name type="scientific">Cryptococcus deuterogattii Ram5</name>
    <dbReference type="NCBI Taxonomy" id="1296110"/>
    <lineage>
        <taxon>Eukaryota</taxon>
        <taxon>Fungi</taxon>
        <taxon>Dikarya</taxon>
        <taxon>Basidiomycota</taxon>
        <taxon>Agaricomycotina</taxon>
        <taxon>Tremellomycetes</taxon>
        <taxon>Tremellales</taxon>
        <taxon>Cryptococcaceae</taxon>
        <taxon>Cryptococcus</taxon>
        <taxon>Cryptococcus gattii species complex</taxon>
    </lineage>
</organism>